<dbReference type="AlphaFoldDB" id="A0A6J4Q850"/>
<reference evidence="1" key="1">
    <citation type="submission" date="2020-02" db="EMBL/GenBank/DDBJ databases">
        <authorList>
            <person name="Meier V. D."/>
        </authorList>
    </citation>
    <scope>NUCLEOTIDE SEQUENCE</scope>
    <source>
        <strain evidence="1">AVDCRST_MAG78</strain>
    </source>
</reference>
<organism evidence="1">
    <name type="scientific">uncultured Rubrobacteraceae bacterium</name>
    <dbReference type="NCBI Taxonomy" id="349277"/>
    <lineage>
        <taxon>Bacteria</taxon>
        <taxon>Bacillati</taxon>
        <taxon>Actinomycetota</taxon>
        <taxon>Rubrobacteria</taxon>
        <taxon>Rubrobacterales</taxon>
        <taxon>Rubrobacteraceae</taxon>
        <taxon>environmental samples</taxon>
    </lineage>
</organism>
<dbReference type="EMBL" id="CADCVB010000138">
    <property type="protein sequence ID" value="CAA9436217.1"/>
    <property type="molecule type" value="Genomic_DNA"/>
</dbReference>
<gene>
    <name evidence="1" type="ORF">AVDCRST_MAG78-2054</name>
</gene>
<protein>
    <submittedName>
        <fullName evidence="1">Uncharacterized protein</fullName>
    </submittedName>
</protein>
<proteinExistence type="predicted"/>
<name>A0A6J4Q850_9ACTN</name>
<sequence>MVPGSAERMFFGGALWQFFAWVAGAWRTVWITAMEIGASLTSRR</sequence>
<evidence type="ECO:0000313" key="1">
    <source>
        <dbReference type="EMBL" id="CAA9436217.1"/>
    </source>
</evidence>
<accession>A0A6J4Q850</accession>